<evidence type="ECO:0000256" key="6">
    <source>
        <dbReference type="ARBA" id="ARBA00023180"/>
    </source>
</evidence>
<organism evidence="8 9">
    <name type="scientific">Mesobacillus foraminis</name>
    <dbReference type="NCBI Taxonomy" id="279826"/>
    <lineage>
        <taxon>Bacteria</taxon>
        <taxon>Bacillati</taxon>
        <taxon>Bacillota</taxon>
        <taxon>Bacilli</taxon>
        <taxon>Bacillales</taxon>
        <taxon>Bacillaceae</taxon>
        <taxon>Mesobacillus</taxon>
    </lineage>
</organism>
<evidence type="ECO:0000256" key="1">
    <source>
        <dbReference type="ARBA" id="ARBA00001462"/>
    </source>
</evidence>
<dbReference type="PANTHER" id="PTHR31776:SF0">
    <property type="entry name" value="ALPHA-L-ARABINOFURANOSIDASE 1"/>
    <property type="match status" value="1"/>
</dbReference>
<dbReference type="Gene3D" id="2.60.40.1180">
    <property type="entry name" value="Golgi alpha-mannosidase II"/>
    <property type="match status" value="1"/>
</dbReference>
<feature type="domain" description="Alpha-L-arabinofuranosidase C-terminal" evidence="7">
    <location>
        <begin position="854"/>
        <end position="1242"/>
    </location>
</feature>
<dbReference type="SUPFAM" id="SSF49899">
    <property type="entry name" value="Concanavalin A-like lectins/glucanases"/>
    <property type="match status" value="1"/>
</dbReference>
<comment type="catalytic activity">
    <reaction evidence="1">
        <text>Hydrolysis of terminal non-reducing alpha-L-arabinofuranoside residues in alpha-L-arabinosides.</text>
        <dbReference type="EC" id="3.2.1.55"/>
    </reaction>
</comment>
<dbReference type="PANTHER" id="PTHR31776">
    <property type="entry name" value="ALPHA-L-ARABINOFURANOSIDASE 1"/>
    <property type="match status" value="1"/>
</dbReference>
<name>A0A4R2BF51_9BACI</name>
<accession>A0A4R2BF51</accession>
<dbReference type="RefSeq" id="WP_132005112.1">
    <property type="nucleotide sequence ID" value="NZ_JABUHM010000003.1"/>
</dbReference>
<dbReference type="GO" id="GO:0030246">
    <property type="term" value="F:carbohydrate binding"/>
    <property type="evidence" value="ECO:0007669"/>
    <property type="project" value="UniProtKB-KW"/>
</dbReference>
<evidence type="ECO:0000256" key="5">
    <source>
        <dbReference type="ARBA" id="ARBA00022801"/>
    </source>
</evidence>
<dbReference type="Gene3D" id="2.60.120.200">
    <property type="match status" value="1"/>
</dbReference>
<keyword evidence="8" id="KW-0430">Lectin</keyword>
<dbReference type="InterPro" id="IPR013320">
    <property type="entry name" value="ConA-like_dom_sf"/>
</dbReference>
<dbReference type="SUPFAM" id="SSF51445">
    <property type="entry name" value="(Trans)glycosidases"/>
    <property type="match status" value="1"/>
</dbReference>
<keyword evidence="6" id="KW-0325">Glycoprotein</keyword>
<dbReference type="GO" id="GO:0046556">
    <property type="term" value="F:alpha-L-arabinofuranosidase activity"/>
    <property type="evidence" value="ECO:0007669"/>
    <property type="project" value="UniProtKB-EC"/>
</dbReference>
<dbReference type="InterPro" id="IPR055235">
    <property type="entry name" value="ASD1_cat"/>
</dbReference>
<evidence type="ECO:0000313" key="8">
    <source>
        <dbReference type="EMBL" id="TCN25426.1"/>
    </source>
</evidence>
<dbReference type="Gene3D" id="3.20.20.80">
    <property type="entry name" value="Glycosidases"/>
    <property type="match status" value="1"/>
</dbReference>
<dbReference type="InterPro" id="IPR010720">
    <property type="entry name" value="Alpha-L-AF_C"/>
</dbReference>
<keyword evidence="5" id="KW-0378">Hydrolase</keyword>
<dbReference type="Pfam" id="PF20578">
    <property type="entry name" value="aBig_2"/>
    <property type="match status" value="1"/>
</dbReference>
<dbReference type="SMART" id="SM00813">
    <property type="entry name" value="Alpha-L-AF_C"/>
    <property type="match status" value="1"/>
</dbReference>
<dbReference type="InterPro" id="IPR017853">
    <property type="entry name" value="GH"/>
</dbReference>
<comment type="similarity">
    <text evidence="2">Belongs to the glycosyl hydrolase 51 family.</text>
</comment>
<evidence type="ECO:0000256" key="3">
    <source>
        <dbReference type="ARBA" id="ARBA00012670"/>
    </source>
</evidence>
<gene>
    <name evidence="8" type="ORF">EV146_10582</name>
</gene>
<reference evidence="8 9" key="1">
    <citation type="journal article" date="2015" name="Stand. Genomic Sci.">
        <title>Genomic Encyclopedia of Bacterial and Archaeal Type Strains, Phase III: the genomes of soil and plant-associated and newly described type strains.</title>
        <authorList>
            <person name="Whitman W.B."/>
            <person name="Woyke T."/>
            <person name="Klenk H.P."/>
            <person name="Zhou Y."/>
            <person name="Lilburn T.G."/>
            <person name="Beck B.J."/>
            <person name="De Vos P."/>
            <person name="Vandamme P."/>
            <person name="Eisen J.A."/>
            <person name="Garrity G."/>
            <person name="Hugenholtz P."/>
            <person name="Kyrpides N.C."/>
        </authorList>
    </citation>
    <scope>NUCLEOTIDE SEQUENCE [LARGE SCALE GENOMIC DNA]</scope>
    <source>
        <strain evidence="8 9">CV53</strain>
    </source>
</reference>
<evidence type="ECO:0000259" key="7">
    <source>
        <dbReference type="SMART" id="SM00813"/>
    </source>
</evidence>
<dbReference type="EMBL" id="SLVV01000005">
    <property type="protein sequence ID" value="TCN25426.1"/>
    <property type="molecule type" value="Genomic_DNA"/>
</dbReference>
<keyword evidence="4" id="KW-0732">Signal</keyword>
<dbReference type="Pfam" id="PF13385">
    <property type="entry name" value="Laminin_G_3"/>
    <property type="match status" value="1"/>
</dbReference>
<dbReference type="EC" id="3.2.1.55" evidence="3"/>
<dbReference type="Pfam" id="PF22848">
    <property type="entry name" value="ASD1_dom"/>
    <property type="match status" value="1"/>
</dbReference>
<evidence type="ECO:0000313" key="9">
    <source>
        <dbReference type="Proteomes" id="UP000295689"/>
    </source>
</evidence>
<dbReference type="GO" id="GO:0046373">
    <property type="term" value="P:L-arabinose metabolic process"/>
    <property type="evidence" value="ECO:0007669"/>
    <property type="project" value="InterPro"/>
</dbReference>
<evidence type="ECO:0000256" key="4">
    <source>
        <dbReference type="ARBA" id="ARBA00022729"/>
    </source>
</evidence>
<dbReference type="Pfam" id="PF06964">
    <property type="entry name" value="Alpha-L-AF_C"/>
    <property type="match status" value="1"/>
</dbReference>
<dbReference type="InterPro" id="IPR046780">
    <property type="entry name" value="aBig_2"/>
</dbReference>
<comment type="caution">
    <text evidence="8">The sequence shown here is derived from an EMBL/GenBank/DDBJ whole genome shotgun (WGS) entry which is preliminary data.</text>
</comment>
<dbReference type="Proteomes" id="UP000295689">
    <property type="component" value="Unassembled WGS sequence"/>
</dbReference>
<dbReference type="Gene3D" id="2.60.120.260">
    <property type="entry name" value="Galactose-binding domain-like"/>
    <property type="match status" value="1"/>
</dbReference>
<dbReference type="InterPro" id="IPR051563">
    <property type="entry name" value="Glycosyl_Hydrolase_51"/>
</dbReference>
<protein>
    <recommendedName>
        <fullName evidence="3">non-reducing end alpha-L-arabinofuranosidase</fullName>
        <ecNumber evidence="3">3.2.1.55</ecNumber>
    </recommendedName>
</protein>
<dbReference type="InterPro" id="IPR013780">
    <property type="entry name" value="Glyco_hydro_b"/>
</dbReference>
<dbReference type="AlphaFoldDB" id="A0A4R2BF51"/>
<keyword evidence="9" id="KW-1185">Reference proteome</keyword>
<evidence type="ECO:0000256" key="2">
    <source>
        <dbReference type="ARBA" id="ARBA00007186"/>
    </source>
</evidence>
<proteinExistence type="inferred from homology"/>
<sequence>MKRTSRNISFEDRLIAQYHFDDPENIGRDSSGHGYDALPEGIALPTVETVGGRSAVTLAGGNSGTSFMKLPSGLLKDISDHTGITVSTWVYLKKGTNVWERIFDFGKGSTGPYFFLTRNLRGTCFSEADLVADAGRTYSSGEWFHVAMSVRGTEGGTLSSAGPVIYVNGEIVADGSISQTSSGTYAKLRNWFETFSDSANYSNNYIGRSQYDVDADFSGSLSDFRIYKAGFTEDEVIEVMCESLTEADIVQLAKDKYLSFPVTIVSKDLSLPASLMGGKVNVSWKSSDTSALSDDGMVGEIQSPKGVTLTAILSKGTSVAEKEFTVSVLPNGIPSHLLTIDGSEEVLDISETLYGLFYEDINNAADGGIYAELVQNRSFESFVFDTYSHTSGECGCSTGRNHQPLHAWFGEVDKVAVKNTGGLNEFFGVSDKDVNSHYITAPGGTTIINKGFTDSNHHCAMFIKQGDRYDFTIWAKAESPSSIALQLQDQDGEPISDTAIIQVEGGNTWRKYGVDSKIMLTGSKDVLGQLALTFNGEVSIDMVSLMPQDVWGAGEEEGSKTAHANYKGNPNYRLRKDLVNALFDLHPTFLRFPGGCISEGSYIWENVYEWKDSVGDIELRKENFNVWGYMMTMGLGYMEYFQLAEDLNATPLPVMACGVLCQARSNYVHPAGGELRDYYVKSFTDLIDFAISTDFEHNEWAALRRQMGHEAPFDLHYLGVGNENWGTEFFANFEYFKAAIDEYMENHYPGYVLHIISTVGAQADDDAYQQGWKFLSGNLKESATVNFTDGKSVTEETVAWYEKQHNYMDTIADEHYYRSNEYLLNNADRYNYYYRAYQHDGTLNEKETSKVFVGEFASTDKNTLAGAIAEAAVMTGFERNSDVVRLAAYAPLFNKVLTDGTYRWTPDLIWFDDESVWYTPNYYVQHLFGKYLGTKLLGTSFSTYRNGNLTELTPRGGIEIAAGNAELHVKSVKVIDNLSGTVLLDQDFTKELNPAWEMIPGSVGYTLDPEKGLVLEAQNGGLNGLYILNESWANYRVEVEATKVSGADGFYVGVGLTDISPEKKDVLEYAVGYNGNATGVKVYKQGVQGYMLGDYSSSTAAGNLRASCYEELADQTPYTISVNYGGETGDRLVCFYTDGTVVSKVLDYKLEAYNSDIFNSVTKDKQHVYVKLVNADPFEKTTRIQLKDLNVASEGRMITVTGDASLVHTPNVNKKNAEQVVPSESDITLEDNCAEVNLSANSVNVIVLDVK</sequence>